<keyword evidence="2" id="KW-1185">Reference proteome</keyword>
<evidence type="ECO:0000313" key="1">
    <source>
        <dbReference type="EMBL" id="RUO29726.1"/>
    </source>
</evidence>
<gene>
    <name evidence="1" type="ORF">CWE12_07075</name>
</gene>
<comment type="caution">
    <text evidence="1">The sequence shown here is derived from an EMBL/GenBank/DDBJ whole genome shotgun (WGS) entry which is preliminary data.</text>
</comment>
<proteinExistence type="predicted"/>
<dbReference type="Proteomes" id="UP000287410">
    <property type="component" value="Unassembled WGS sequence"/>
</dbReference>
<protein>
    <submittedName>
        <fullName evidence="1">Uncharacterized protein</fullName>
    </submittedName>
</protein>
<accession>A0ABY0BYX0</accession>
<dbReference type="EMBL" id="PIPN01000003">
    <property type="protein sequence ID" value="RUO29726.1"/>
    <property type="molecule type" value="Genomic_DNA"/>
</dbReference>
<name>A0ABY0BYX0_9GAMM</name>
<reference evidence="1 2" key="1">
    <citation type="journal article" date="2018" name="Front. Microbiol.">
        <title>Genome-Based Analysis Reveals the Taxonomy and Diversity of the Family Idiomarinaceae.</title>
        <authorList>
            <person name="Liu Y."/>
            <person name="Lai Q."/>
            <person name="Shao Z."/>
        </authorList>
    </citation>
    <scope>NUCLEOTIDE SEQUENCE [LARGE SCALE GENOMIC DNA]</scope>
    <source>
        <strain evidence="1 2">GBSy1</strain>
    </source>
</reference>
<sequence>MVFLASCASTADKDEATTPEDEYRNLMSAASYMRVLELYVAGVAHSCTDLLGQDDAIMDGISDGWKTRNREYIDAGRTLIMAQAYLNMKLRQAELGEDKGFAVARAEAAEFGAAIERDSARMANAHLSGSHNDQLESCNNFAHQVSTGRYDITPRLDRYLQLQKMVQITER</sequence>
<evidence type="ECO:0000313" key="2">
    <source>
        <dbReference type="Proteomes" id="UP000287410"/>
    </source>
</evidence>
<organism evidence="1 2">
    <name type="scientific">Aliidiomarina sedimenti</name>
    <dbReference type="NCBI Taxonomy" id="1933879"/>
    <lineage>
        <taxon>Bacteria</taxon>
        <taxon>Pseudomonadati</taxon>
        <taxon>Pseudomonadota</taxon>
        <taxon>Gammaproteobacteria</taxon>
        <taxon>Alteromonadales</taxon>
        <taxon>Idiomarinaceae</taxon>
        <taxon>Aliidiomarina</taxon>
    </lineage>
</organism>